<evidence type="ECO:0000256" key="3">
    <source>
        <dbReference type="ARBA" id="ARBA00023163"/>
    </source>
</evidence>
<reference evidence="5" key="1">
    <citation type="journal article" date="2017" name="Appl. Environ. Microbiol.">
        <title>Microdiversification of a pelagic Polynucleobacter species is mainly driven by acquisition of genomic islands from a partially interspecific gene pool.</title>
        <authorList>
            <person name="Hoetzinger M."/>
            <person name="Hahn M.W."/>
            <person name="Jezberova J."/>
            <person name="Schmidt J."/>
            <person name="Koll U."/>
        </authorList>
    </citation>
    <scope>NUCLEOTIDE SEQUENCE</scope>
    <source>
        <strain evidence="5">MWH-RechtKol4</strain>
    </source>
</reference>
<dbReference type="SUPFAM" id="SSF48008">
    <property type="entry name" value="GntR ligand-binding domain-like"/>
    <property type="match status" value="1"/>
</dbReference>
<keyword evidence="3" id="KW-0804">Transcription</keyword>
<dbReference type="SMART" id="SM00895">
    <property type="entry name" value="FCD"/>
    <property type="match status" value="1"/>
</dbReference>
<dbReference type="CDD" id="cd07377">
    <property type="entry name" value="WHTH_GntR"/>
    <property type="match status" value="1"/>
</dbReference>
<dbReference type="SUPFAM" id="SSF46785">
    <property type="entry name" value="Winged helix' DNA-binding domain"/>
    <property type="match status" value="1"/>
</dbReference>
<evidence type="ECO:0000313" key="5">
    <source>
        <dbReference type="EMBL" id="APC01406.1"/>
    </source>
</evidence>
<dbReference type="PROSITE" id="PS50949">
    <property type="entry name" value="HTH_GNTR"/>
    <property type="match status" value="1"/>
</dbReference>
<proteinExistence type="predicted"/>
<evidence type="ECO:0000256" key="1">
    <source>
        <dbReference type="ARBA" id="ARBA00023015"/>
    </source>
</evidence>
<dbReference type="GO" id="GO:0003677">
    <property type="term" value="F:DNA binding"/>
    <property type="evidence" value="ECO:0007669"/>
    <property type="project" value="UniProtKB-KW"/>
</dbReference>
<dbReference type="EMBL" id="CP015017">
    <property type="protein sequence ID" value="APC01406.1"/>
    <property type="molecule type" value="Genomic_DNA"/>
</dbReference>
<accession>A0AAC9NHY0</accession>
<dbReference type="AlphaFoldDB" id="A0AAC9NHY0"/>
<evidence type="ECO:0000259" key="4">
    <source>
        <dbReference type="PROSITE" id="PS50949"/>
    </source>
</evidence>
<dbReference type="Pfam" id="PF07729">
    <property type="entry name" value="FCD"/>
    <property type="match status" value="1"/>
</dbReference>
<dbReference type="PANTHER" id="PTHR43537:SF45">
    <property type="entry name" value="GNTR FAMILY REGULATORY PROTEIN"/>
    <property type="match status" value="1"/>
</dbReference>
<gene>
    <name evidence="5" type="ORF">AOC25_07145</name>
</gene>
<dbReference type="PANTHER" id="PTHR43537">
    <property type="entry name" value="TRANSCRIPTIONAL REGULATOR, GNTR FAMILY"/>
    <property type="match status" value="1"/>
</dbReference>
<keyword evidence="1" id="KW-0805">Transcription regulation</keyword>
<dbReference type="Gene3D" id="1.10.10.10">
    <property type="entry name" value="Winged helix-like DNA-binding domain superfamily/Winged helix DNA-binding domain"/>
    <property type="match status" value="1"/>
</dbReference>
<dbReference type="Proteomes" id="UP000182060">
    <property type="component" value="Chromosome"/>
</dbReference>
<protein>
    <submittedName>
        <fullName evidence="5">GntR family transcriptional regulator</fullName>
    </submittedName>
</protein>
<dbReference type="InterPro" id="IPR000524">
    <property type="entry name" value="Tscrpt_reg_HTH_GntR"/>
</dbReference>
<dbReference type="SMART" id="SM00345">
    <property type="entry name" value="HTH_GNTR"/>
    <property type="match status" value="1"/>
</dbReference>
<dbReference type="GO" id="GO:0003700">
    <property type="term" value="F:DNA-binding transcription factor activity"/>
    <property type="evidence" value="ECO:0007669"/>
    <property type="project" value="InterPro"/>
</dbReference>
<name>A0AAC9NHY0_9BURK</name>
<organism evidence="5 6">
    <name type="scientific">Polynucleobacter asymbioticus</name>
    <dbReference type="NCBI Taxonomy" id="576611"/>
    <lineage>
        <taxon>Bacteria</taxon>
        <taxon>Pseudomonadati</taxon>
        <taxon>Pseudomonadota</taxon>
        <taxon>Betaproteobacteria</taxon>
        <taxon>Burkholderiales</taxon>
        <taxon>Burkholderiaceae</taxon>
        <taxon>Polynucleobacter</taxon>
    </lineage>
</organism>
<evidence type="ECO:0000256" key="2">
    <source>
        <dbReference type="ARBA" id="ARBA00023125"/>
    </source>
</evidence>
<dbReference type="InterPro" id="IPR036390">
    <property type="entry name" value="WH_DNA-bd_sf"/>
</dbReference>
<dbReference type="InterPro" id="IPR011711">
    <property type="entry name" value="GntR_C"/>
</dbReference>
<keyword evidence="2" id="KW-0238">DNA-binding</keyword>
<dbReference type="RefSeq" id="WP_071539410.1">
    <property type="nucleotide sequence ID" value="NZ_CP015017.1"/>
</dbReference>
<dbReference type="Gene3D" id="1.20.120.530">
    <property type="entry name" value="GntR ligand-binding domain-like"/>
    <property type="match status" value="1"/>
</dbReference>
<evidence type="ECO:0000313" key="6">
    <source>
        <dbReference type="Proteomes" id="UP000182060"/>
    </source>
</evidence>
<sequence>MGISKKTQPRSSVKTPVESISLSDQAYHQLEQLIVTMELAPGAPVSEAQLSDLLGIGRTPIREALQRLSREHLVSILPNRGIFIADLNPQKQLRVLETRRELERLICSKAAKRATASEREEFGRIAKDFERAAKEKNENLFIRVDKELNDLTLLASKNEYAASAMAMLHGMSRRFWFGNFYQVADLALASKLHADIAKAIANADEKKAGIALDKLLDYIEAFTRKTVFLDD</sequence>
<dbReference type="Pfam" id="PF00392">
    <property type="entry name" value="GntR"/>
    <property type="match status" value="1"/>
</dbReference>
<dbReference type="InterPro" id="IPR008920">
    <property type="entry name" value="TF_FadR/GntR_C"/>
</dbReference>
<dbReference type="InterPro" id="IPR036388">
    <property type="entry name" value="WH-like_DNA-bd_sf"/>
</dbReference>
<feature type="domain" description="HTH gntR-type" evidence="4">
    <location>
        <begin position="20"/>
        <end position="87"/>
    </location>
</feature>